<reference evidence="1" key="1">
    <citation type="submission" date="2020-02" db="EMBL/GenBank/DDBJ databases">
        <authorList>
            <person name="Meier V. D."/>
        </authorList>
    </citation>
    <scope>NUCLEOTIDE SEQUENCE</scope>
    <source>
        <strain evidence="1">AVDCRST_MAG81</strain>
    </source>
</reference>
<dbReference type="AlphaFoldDB" id="A0A6J4VTA9"/>
<protein>
    <submittedName>
        <fullName evidence="1">Uncharacterized protein</fullName>
    </submittedName>
</protein>
<proteinExistence type="predicted"/>
<dbReference type="EMBL" id="CADCWO010000212">
    <property type="protein sequence ID" value="CAA9587186.1"/>
    <property type="molecule type" value="Genomic_DNA"/>
</dbReference>
<organism evidence="1">
    <name type="scientific">uncultured Synechococcales cyanobacterium</name>
    <dbReference type="NCBI Taxonomy" id="1936017"/>
    <lineage>
        <taxon>Bacteria</taxon>
        <taxon>Bacillati</taxon>
        <taxon>Cyanobacteriota</taxon>
        <taxon>Cyanophyceae</taxon>
        <taxon>Synechococcales</taxon>
        <taxon>environmental samples</taxon>
    </lineage>
</organism>
<name>A0A6J4VTA9_9CYAN</name>
<accession>A0A6J4VTA9</accession>
<evidence type="ECO:0000313" key="1">
    <source>
        <dbReference type="EMBL" id="CAA9587186.1"/>
    </source>
</evidence>
<sequence length="38" mass="4103">MSVKMVLNPVSATADRLERWLLPIGTNNPTNLCCTGEG</sequence>
<gene>
    <name evidence="1" type="ORF">AVDCRST_MAG81-4436</name>
</gene>